<reference evidence="1" key="1">
    <citation type="submission" date="2021-06" db="EMBL/GenBank/DDBJ databases">
        <authorList>
            <person name="Kallberg Y."/>
            <person name="Tangrot J."/>
            <person name="Rosling A."/>
        </authorList>
    </citation>
    <scope>NUCLEOTIDE SEQUENCE</scope>
    <source>
        <strain evidence="1">BR232B</strain>
    </source>
</reference>
<dbReference type="Proteomes" id="UP000789739">
    <property type="component" value="Unassembled WGS sequence"/>
</dbReference>
<gene>
    <name evidence="1" type="ORF">PBRASI_LOCUS8573</name>
</gene>
<accession>A0A9N9CWS9</accession>
<proteinExistence type="predicted"/>
<evidence type="ECO:0000313" key="1">
    <source>
        <dbReference type="EMBL" id="CAG8618602.1"/>
    </source>
</evidence>
<dbReference type="EMBL" id="CAJVPI010001565">
    <property type="protein sequence ID" value="CAG8618602.1"/>
    <property type="molecule type" value="Genomic_DNA"/>
</dbReference>
<sequence>MFFRLESVNLTSSFSIRCWPYGEYPPGEESPHKNLLYSGDLWIDIEEVEDSLVTLRPAKKFVVEKSFIGTRW</sequence>
<dbReference type="AlphaFoldDB" id="A0A9N9CWS9"/>
<organism evidence="1 2">
    <name type="scientific">Paraglomus brasilianum</name>
    <dbReference type="NCBI Taxonomy" id="144538"/>
    <lineage>
        <taxon>Eukaryota</taxon>
        <taxon>Fungi</taxon>
        <taxon>Fungi incertae sedis</taxon>
        <taxon>Mucoromycota</taxon>
        <taxon>Glomeromycotina</taxon>
        <taxon>Glomeromycetes</taxon>
        <taxon>Paraglomerales</taxon>
        <taxon>Paraglomeraceae</taxon>
        <taxon>Paraglomus</taxon>
    </lineage>
</organism>
<comment type="caution">
    <text evidence="1">The sequence shown here is derived from an EMBL/GenBank/DDBJ whole genome shotgun (WGS) entry which is preliminary data.</text>
</comment>
<keyword evidence="2" id="KW-1185">Reference proteome</keyword>
<name>A0A9N9CWS9_9GLOM</name>
<protein>
    <submittedName>
        <fullName evidence="1">11092_t:CDS:1</fullName>
    </submittedName>
</protein>
<evidence type="ECO:0000313" key="2">
    <source>
        <dbReference type="Proteomes" id="UP000789739"/>
    </source>
</evidence>